<evidence type="ECO:0000313" key="3">
    <source>
        <dbReference type="EMBL" id="MTI23501.1"/>
    </source>
</evidence>
<organism evidence="3 4">
    <name type="scientific">Fulvivirga kasyanovii</name>
    <dbReference type="NCBI Taxonomy" id="396812"/>
    <lineage>
        <taxon>Bacteria</taxon>
        <taxon>Pseudomonadati</taxon>
        <taxon>Bacteroidota</taxon>
        <taxon>Cytophagia</taxon>
        <taxon>Cytophagales</taxon>
        <taxon>Fulvivirgaceae</taxon>
        <taxon>Fulvivirga</taxon>
    </lineage>
</organism>
<name>A0ABW9RIH6_9BACT</name>
<dbReference type="EMBL" id="SMLW01000209">
    <property type="protein sequence ID" value="MTI23501.1"/>
    <property type="molecule type" value="Genomic_DNA"/>
</dbReference>
<feature type="transmembrane region" description="Helical" evidence="1">
    <location>
        <begin position="257"/>
        <end position="274"/>
    </location>
</feature>
<keyword evidence="1" id="KW-0472">Membrane</keyword>
<comment type="caution">
    <text evidence="3">The sequence shown here is derived from an EMBL/GenBank/DDBJ whole genome shotgun (WGS) entry which is preliminary data.</text>
</comment>
<dbReference type="InterPro" id="IPR024983">
    <property type="entry name" value="CHAT_dom"/>
</dbReference>
<dbReference type="PANTHER" id="PTHR10098">
    <property type="entry name" value="RAPSYN-RELATED"/>
    <property type="match status" value="1"/>
</dbReference>
<proteinExistence type="predicted"/>
<dbReference type="PANTHER" id="PTHR10098:SF108">
    <property type="entry name" value="TETRATRICOPEPTIDE REPEAT PROTEIN 28"/>
    <property type="match status" value="1"/>
</dbReference>
<evidence type="ECO:0000313" key="4">
    <source>
        <dbReference type="Proteomes" id="UP000798808"/>
    </source>
</evidence>
<keyword evidence="1" id="KW-1133">Transmembrane helix</keyword>
<sequence>LHYLPFEVLENESNPLVNTHDIQYANSVALWYFLKKNVHQPKQHQDLLAAFAPQYDPKTDGITSRGNRFKDIKAAKIEAEKISATFNGDLFLNREASVENFINHASAYKIYHLAMHAVLNEEEHTQSSLVFHNNDYFNFSALYSMYFPADLVVLSACNTGVGKLAAGEGFLSLSRALTYSGVRSSVYSLWEVPDQETSEIMVSFYHYLSEGENKATALTNAKKDFIEKNPLKSHPYYWAGFVVNGDTTPSITPTSHLSWYIFAGIIFIAAVLINKRYRRTKSV</sequence>
<dbReference type="Pfam" id="PF12770">
    <property type="entry name" value="CHAT"/>
    <property type="match status" value="1"/>
</dbReference>
<feature type="non-terminal residue" evidence="3">
    <location>
        <position position="1"/>
    </location>
</feature>
<evidence type="ECO:0000256" key="1">
    <source>
        <dbReference type="SAM" id="Phobius"/>
    </source>
</evidence>
<accession>A0ABW9RIH6</accession>
<feature type="domain" description="CHAT" evidence="2">
    <location>
        <begin position="1"/>
        <end position="246"/>
    </location>
</feature>
<dbReference type="Proteomes" id="UP000798808">
    <property type="component" value="Unassembled WGS sequence"/>
</dbReference>
<reference evidence="3 4" key="1">
    <citation type="submission" date="2019-02" db="EMBL/GenBank/DDBJ databases">
        <authorList>
            <person name="Goldberg S.R."/>
            <person name="Haltli B.A."/>
            <person name="Correa H."/>
            <person name="Russell K.G."/>
        </authorList>
    </citation>
    <scope>NUCLEOTIDE SEQUENCE [LARGE SCALE GENOMIC DNA]</scope>
    <source>
        <strain evidence="3 4">JCM 16186</strain>
    </source>
</reference>
<protein>
    <submittedName>
        <fullName evidence="3">CHAT domain-containing protein</fullName>
    </submittedName>
</protein>
<gene>
    <name evidence="3" type="ORF">E1163_00905</name>
</gene>
<evidence type="ECO:0000259" key="2">
    <source>
        <dbReference type="Pfam" id="PF12770"/>
    </source>
</evidence>
<keyword evidence="1" id="KW-0812">Transmembrane</keyword>
<keyword evidence="4" id="KW-1185">Reference proteome</keyword>
<dbReference type="RefSeq" id="WP_155168643.1">
    <property type="nucleotide sequence ID" value="NZ_SMLW01000209.1"/>
</dbReference>